<evidence type="ECO:0000313" key="3">
    <source>
        <dbReference type="Proteomes" id="UP000320011"/>
    </source>
</evidence>
<dbReference type="RefSeq" id="WP_144592133.1">
    <property type="nucleotide sequence ID" value="NZ_VJWX01000427.1"/>
</dbReference>
<reference evidence="2 3" key="2">
    <citation type="submission" date="2019-08" db="EMBL/GenBank/DDBJ databases">
        <title>Amycolatopsis acidicola sp. nov., isolated from peat swamp forest soil.</title>
        <authorList>
            <person name="Srisuk N."/>
        </authorList>
    </citation>
    <scope>NUCLEOTIDE SEQUENCE [LARGE SCALE GENOMIC DNA]</scope>
    <source>
        <strain evidence="2 3">TBRC 6029</strain>
    </source>
</reference>
<proteinExistence type="predicted"/>
<sequence>MTTGAKGATDDKADVRDELDWDAVEWQRAEPPGETIEDALEFALVPHTDGVTYTVLRQSSEPDGTVLVFTPSEWSAFVAGARDGEFDLPADNADN</sequence>
<feature type="domain" description="DUF397" evidence="1">
    <location>
        <begin position="25"/>
        <end position="82"/>
    </location>
</feature>
<dbReference type="Proteomes" id="UP000320011">
    <property type="component" value="Unassembled WGS sequence"/>
</dbReference>
<name>A0A558B0S3_9PSEU</name>
<dbReference type="AlphaFoldDB" id="A0A558B0S3"/>
<keyword evidence="3" id="KW-1185">Reference proteome</keyword>
<evidence type="ECO:0000313" key="2">
    <source>
        <dbReference type="EMBL" id="TVT30118.1"/>
    </source>
</evidence>
<dbReference type="EMBL" id="VJWX01000427">
    <property type="protein sequence ID" value="TVT30118.1"/>
    <property type="molecule type" value="Genomic_DNA"/>
</dbReference>
<dbReference type="OrthoDB" id="4299240at2"/>
<protein>
    <submittedName>
        <fullName evidence="2">DUF397 domain-containing protein</fullName>
    </submittedName>
</protein>
<organism evidence="2 3">
    <name type="scientific">Amycolatopsis rhizosphaerae</name>
    <dbReference type="NCBI Taxonomy" id="2053003"/>
    <lineage>
        <taxon>Bacteria</taxon>
        <taxon>Bacillati</taxon>
        <taxon>Actinomycetota</taxon>
        <taxon>Actinomycetes</taxon>
        <taxon>Pseudonocardiales</taxon>
        <taxon>Pseudonocardiaceae</taxon>
        <taxon>Amycolatopsis</taxon>
    </lineage>
</organism>
<evidence type="ECO:0000259" key="1">
    <source>
        <dbReference type="Pfam" id="PF04149"/>
    </source>
</evidence>
<dbReference type="Pfam" id="PF04149">
    <property type="entry name" value="DUF397"/>
    <property type="match status" value="1"/>
</dbReference>
<reference evidence="2 3" key="1">
    <citation type="submission" date="2019-07" db="EMBL/GenBank/DDBJ databases">
        <authorList>
            <person name="Duangmal K."/>
            <person name="Teo W.F.A."/>
        </authorList>
    </citation>
    <scope>NUCLEOTIDE SEQUENCE [LARGE SCALE GENOMIC DNA]</scope>
    <source>
        <strain evidence="2 3">TBRC 6029</strain>
    </source>
</reference>
<dbReference type="InterPro" id="IPR007278">
    <property type="entry name" value="DUF397"/>
</dbReference>
<comment type="caution">
    <text evidence="2">The sequence shown here is derived from an EMBL/GenBank/DDBJ whole genome shotgun (WGS) entry which is preliminary data.</text>
</comment>
<accession>A0A558B0S3</accession>
<gene>
    <name evidence="2" type="ORF">FNH05_29555</name>
</gene>